<reference evidence="2 3" key="1">
    <citation type="journal article" date="2016" name="Environ. Microbiol.">
        <title>Effector profiles distinguish formae speciales of Fusarium oxysporum.</title>
        <authorList>
            <person name="van Dam P."/>
            <person name="Fokkens L."/>
            <person name="Schmidt S.M."/>
            <person name="Linmans J.H."/>
            <person name="Kistler H.C."/>
            <person name="Ma L.J."/>
            <person name="Rep M."/>
        </authorList>
    </citation>
    <scope>NUCLEOTIDE SEQUENCE [LARGE SCALE GENOMIC DNA]</scope>
    <source>
        <strain evidence="2 3">Forc016</strain>
    </source>
</reference>
<accession>A0A2H3FP52</accession>
<evidence type="ECO:0000256" key="1">
    <source>
        <dbReference type="SAM" id="MobiDB-lite"/>
    </source>
</evidence>
<dbReference type="AlphaFoldDB" id="A0A2H3FP52"/>
<dbReference type="EMBL" id="MABQ02000013">
    <property type="protein sequence ID" value="PCD21415.1"/>
    <property type="molecule type" value="Genomic_DNA"/>
</dbReference>
<feature type="compositionally biased region" description="Acidic residues" evidence="1">
    <location>
        <begin position="1"/>
        <end position="14"/>
    </location>
</feature>
<dbReference type="STRING" id="327505.A0A2H3FP52"/>
<dbReference type="Proteomes" id="UP000219602">
    <property type="component" value="Unassembled WGS sequence"/>
</dbReference>
<sequence length="300" mass="33787">METDEIDRNDDEVFFEAVQGQPGPKKRMARQRRASRRKGPDRWCIRARNSGEKNTAFPSEYKAAHKIPVESFQKAMHREDLFIRVISRISSGKASTDGESHLQEQIEETVAKALAQTFHYMIRLGSSYGYLTAGKLLIFLRIGGDPTVLYYHMAQPENDADREDGTVDPFYTAVAQLAAFRLQTCRCSEKSNQWREAAISLPNEWPEPYAEMCGAAHGTDIIAPYTISINLAYKHNNDGVELTASYGGFFHGQRIFCVPIARFLLPEAKMYGKSTMSTLNIEGCYPARDSHVVESASMHC</sequence>
<gene>
    <name evidence="2" type="ORF">AU210_016379</name>
</gene>
<evidence type="ECO:0000313" key="3">
    <source>
        <dbReference type="Proteomes" id="UP000219602"/>
    </source>
</evidence>
<evidence type="ECO:0000313" key="2">
    <source>
        <dbReference type="EMBL" id="PCD21415.1"/>
    </source>
</evidence>
<proteinExistence type="predicted"/>
<name>A0A2H3FP52_FUSOX</name>
<organism evidence="2 3">
    <name type="scientific">Fusarium oxysporum f. sp. radicis-cucumerinum</name>
    <dbReference type="NCBI Taxonomy" id="327505"/>
    <lineage>
        <taxon>Eukaryota</taxon>
        <taxon>Fungi</taxon>
        <taxon>Dikarya</taxon>
        <taxon>Ascomycota</taxon>
        <taxon>Pezizomycotina</taxon>
        <taxon>Sordariomycetes</taxon>
        <taxon>Hypocreomycetidae</taxon>
        <taxon>Hypocreales</taxon>
        <taxon>Nectriaceae</taxon>
        <taxon>Fusarium</taxon>
        <taxon>Fusarium oxysporum species complex</taxon>
    </lineage>
</organism>
<protein>
    <submittedName>
        <fullName evidence="2">Uncharacterized protein</fullName>
    </submittedName>
</protein>
<comment type="caution">
    <text evidence="2">The sequence shown here is derived from an EMBL/GenBank/DDBJ whole genome shotgun (WGS) entry which is preliminary data.</text>
</comment>
<feature type="compositionally biased region" description="Basic residues" evidence="1">
    <location>
        <begin position="24"/>
        <end position="37"/>
    </location>
</feature>
<reference evidence="2 3" key="2">
    <citation type="journal article" date="2017" name="Sci. Rep.">
        <title>A mobile pathogenicity chromosome in Fusarium oxysporum for infection of multiple cucurbit species.</title>
        <authorList>
            <person name="van Dam P."/>
            <person name="Fokkens L."/>
            <person name="Ayukawa Y."/>
            <person name="van der Gragt M."/>
            <person name="Ter Horst A."/>
            <person name="Brankovics B."/>
            <person name="Houterman P.M."/>
            <person name="Arie T."/>
            <person name="Rep M."/>
        </authorList>
    </citation>
    <scope>NUCLEOTIDE SEQUENCE [LARGE SCALE GENOMIC DNA]</scope>
    <source>
        <strain evidence="2 3">Forc016</strain>
    </source>
</reference>
<feature type="region of interest" description="Disordered" evidence="1">
    <location>
        <begin position="1"/>
        <end position="41"/>
    </location>
</feature>